<evidence type="ECO:0000256" key="2">
    <source>
        <dbReference type="ARBA" id="ARBA00022840"/>
    </source>
</evidence>
<dbReference type="GO" id="GO:0005524">
    <property type="term" value="F:ATP binding"/>
    <property type="evidence" value="ECO:0007669"/>
    <property type="project" value="UniProtKB-UniRule"/>
</dbReference>
<dbReference type="GO" id="GO:0016747">
    <property type="term" value="F:acyltransferase activity, transferring groups other than amino-acyl groups"/>
    <property type="evidence" value="ECO:0007669"/>
    <property type="project" value="InterPro"/>
</dbReference>
<reference evidence="5 6" key="1">
    <citation type="journal article" date="2015" name="Genome Announc.">
        <title>Expanding the biotechnology potential of lactobacilli through comparative genomics of 213 strains and associated genera.</title>
        <authorList>
            <person name="Sun Z."/>
            <person name="Harris H.M."/>
            <person name="McCann A."/>
            <person name="Guo C."/>
            <person name="Argimon S."/>
            <person name="Zhang W."/>
            <person name="Yang X."/>
            <person name="Jeffery I.B."/>
            <person name="Cooney J.C."/>
            <person name="Kagawa T.F."/>
            <person name="Liu W."/>
            <person name="Song Y."/>
            <person name="Salvetti E."/>
            <person name="Wrobel A."/>
            <person name="Rasinkangas P."/>
            <person name="Parkhill J."/>
            <person name="Rea M.C."/>
            <person name="O'Sullivan O."/>
            <person name="Ritari J."/>
            <person name="Douillard F.P."/>
            <person name="Paul Ross R."/>
            <person name="Yang R."/>
            <person name="Briner A.E."/>
            <person name="Felis G.E."/>
            <person name="de Vos W.M."/>
            <person name="Barrangou R."/>
            <person name="Klaenhammer T.R."/>
            <person name="Caufield P.W."/>
            <person name="Cui Y."/>
            <person name="Zhang H."/>
            <person name="O'Toole P.W."/>
        </authorList>
    </citation>
    <scope>NUCLEOTIDE SEQUENCE [LARGE SCALE GENOMIC DNA]</scope>
    <source>
        <strain evidence="5 6">DSM 6035</strain>
    </source>
</reference>
<dbReference type="Proteomes" id="UP000051412">
    <property type="component" value="Unassembled WGS sequence"/>
</dbReference>
<dbReference type="InterPro" id="IPR004821">
    <property type="entry name" value="Cyt_trans-like"/>
</dbReference>
<dbReference type="OrthoDB" id="9779753at2"/>
<comment type="caution">
    <text evidence="5">The sequence shown here is derived from an EMBL/GenBank/DDBJ whole genome shotgun (WGS) entry which is preliminary data.</text>
</comment>
<dbReference type="InterPro" id="IPR005216">
    <property type="entry name" value="Citrate_lyase_ligase"/>
</dbReference>
<keyword evidence="1 3" id="KW-0547">Nucleotide-binding</keyword>
<evidence type="ECO:0000313" key="6">
    <source>
        <dbReference type="Proteomes" id="UP000051412"/>
    </source>
</evidence>
<dbReference type="PANTHER" id="PTHR40599:SF1">
    <property type="entry name" value="[CITRATE [PRO-3S]-LYASE] LIGASE"/>
    <property type="match status" value="1"/>
</dbReference>
<dbReference type="Pfam" id="PF08218">
    <property type="entry name" value="Citrate_ly_lig"/>
    <property type="match status" value="1"/>
</dbReference>
<keyword evidence="2 3" id="KW-0067">ATP-binding</keyword>
<name>A0A0R1XF54_9LACO</name>
<evidence type="ECO:0000256" key="3">
    <source>
        <dbReference type="PIRNR" id="PIRNR005751"/>
    </source>
</evidence>
<sequence length="347" mass="39116">MEIREINIHIKRNFNKWQKFLKKTGITTFSPKETDQVERTFVWEDDGEIMATGSIAGNVLKYIAVCSKVKGHGETFNQLVSKLVNEAATMGRFHLFVFTKPQYVQSFGYVGFHVLAQVEDGAILEAGTPDVHDYIKNLPHFADQDNSRVAGVVMNANPFTNGHRYLVEQASRENDHVYVFVVSQEASLFTFAERFKLVKEGCRDLANVTVVPGDSYMVSYTTFPAYFLKDNQDVAHFQAALDAQLFKQQVAGPLNITRRYVGSEPFSKTTDIYNQELTRVLPPDVEVKIIERASNANDDVISATKVRAAIANDELAVVQKYVPQSTLSFVQNNWSDLRARIKEGSLE</sequence>
<dbReference type="NCBIfam" id="TIGR00124">
    <property type="entry name" value="cit_ly_ligase"/>
    <property type="match status" value="1"/>
</dbReference>
<dbReference type="EC" id="6.2.1.22" evidence="3"/>
<organism evidence="5 6">
    <name type="scientific">Limosilactobacillus panis DSM 6035</name>
    <dbReference type="NCBI Taxonomy" id="1423782"/>
    <lineage>
        <taxon>Bacteria</taxon>
        <taxon>Bacillati</taxon>
        <taxon>Bacillota</taxon>
        <taxon>Bacilli</taxon>
        <taxon>Lactobacillales</taxon>
        <taxon>Lactobacillaceae</taxon>
        <taxon>Limosilactobacillus</taxon>
    </lineage>
</organism>
<dbReference type="InterPro" id="IPR014729">
    <property type="entry name" value="Rossmann-like_a/b/a_fold"/>
</dbReference>
<dbReference type="NCBIfam" id="TIGR00125">
    <property type="entry name" value="cyt_tran_rel"/>
    <property type="match status" value="1"/>
</dbReference>
<keyword evidence="6" id="KW-1185">Reference proteome</keyword>
<dbReference type="Gene3D" id="3.40.50.620">
    <property type="entry name" value="HUPs"/>
    <property type="match status" value="1"/>
</dbReference>
<dbReference type="AlphaFoldDB" id="A0A0R1XF54"/>
<dbReference type="SUPFAM" id="SSF52374">
    <property type="entry name" value="Nucleotidylyl transferase"/>
    <property type="match status" value="1"/>
</dbReference>
<dbReference type="PANTHER" id="PTHR40599">
    <property type="entry name" value="[CITRATE [PRO-3S]-LYASE] LIGASE"/>
    <property type="match status" value="1"/>
</dbReference>
<dbReference type="STRING" id="1423782.FD32_GL000098"/>
<comment type="catalytic activity">
    <reaction evidence="3">
        <text>holo-[citrate lyase ACP] + acetate + ATP = acetyl-[citrate lyase ACP] + AMP + diphosphate</text>
        <dbReference type="Rhea" id="RHEA:23788"/>
        <dbReference type="Rhea" id="RHEA-COMP:10158"/>
        <dbReference type="Rhea" id="RHEA-COMP:13710"/>
        <dbReference type="ChEBI" id="CHEBI:30089"/>
        <dbReference type="ChEBI" id="CHEBI:30616"/>
        <dbReference type="ChEBI" id="CHEBI:33019"/>
        <dbReference type="ChEBI" id="CHEBI:82683"/>
        <dbReference type="ChEBI" id="CHEBI:137976"/>
        <dbReference type="ChEBI" id="CHEBI:456215"/>
        <dbReference type="EC" id="6.2.1.22"/>
    </reaction>
</comment>
<dbReference type="InterPro" id="IPR013166">
    <property type="entry name" value="Citrate_lyase_ligase_C"/>
</dbReference>
<dbReference type="EMBL" id="AZGM01000064">
    <property type="protein sequence ID" value="KRM27140.1"/>
    <property type="molecule type" value="Genomic_DNA"/>
</dbReference>
<feature type="domain" description="N-acetyltransferase" evidence="4">
    <location>
        <begin position="1"/>
        <end position="139"/>
    </location>
</feature>
<gene>
    <name evidence="5" type="ORF">FD32_GL000098</name>
</gene>
<dbReference type="RefSeq" id="WP_047768220.1">
    <property type="nucleotide sequence ID" value="NZ_AZGM01000064.1"/>
</dbReference>
<dbReference type="InterPro" id="IPR000182">
    <property type="entry name" value="GNAT_dom"/>
</dbReference>
<evidence type="ECO:0000259" key="4">
    <source>
        <dbReference type="PROSITE" id="PS51186"/>
    </source>
</evidence>
<dbReference type="PATRIC" id="fig|1423782.4.peg.98"/>
<proteinExistence type="predicted"/>
<protein>
    <recommendedName>
        <fullName evidence="3">[Citrate [pro-3S]-lyase] ligase</fullName>
        <ecNumber evidence="3">6.2.1.22</ecNumber>
    </recommendedName>
</protein>
<keyword evidence="3 5" id="KW-0436">Ligase</keyword>
<keyword evidence="5" id="KW-0456">Lyase</keyword>
<evidence type="ECO:0000256" key="1">
    <source>
        <dbReference type="ARBA" id="ARBA00022741"/>
    </source>
</evidence>
<dbReference type="PIRSF" id="PIRSF005751">
    <property type="entry name" value="Acet_citr_lig"/>
    <property type="match status" value="1"/>
</dbReference>
<dbReference type="PROSITE" id="PS51186">
    <property type="entry name" value="GNAT"/>
    <property type="match status" value="1"/>
</dbReference>
<comment type="function">
    <text evidence="3">Acetylation of prosthetic group (2-(5''-phosphoribosyl)-3'-dephosphocoenzyme-A) of the gamma subunit of citrate lyase.</text>
</comment>
<evidence type="ECO:0000313" key="5">
    <source>
        <dbReference type="EMBL" id="KRM27140.1"/>
    </source>
</evidence>
<accession>A0A0R1XF54</accession>
<dbReference type="GO" id="GO:0008771">
    <property type="term" value="F:[citrate (pro-3S)-lyase] ligase activity"/>
    <property type="evidence" value="ECO:0007669"/>
    <property type="project" value="UniProtKB-EC"/>
</dbReference>
<dbReference type="GO" id="GO:0016829">
    <property type="term" value="F:lyase activity"/>
    <property type="evidence" value="ECO:0007669"/>
    <property type="project" value="UniProtKB-KW"/>
</dbReference>
<dbReference type="SMART" id="SM00764">
    <property type="entry name" value="Citrate_ly_lig"/>
    <property type="match status" value="1"/>
</dbReference>